<reference evidence="2 3" key="1">
    <citation type="submission" date="2014-07" db="EMBL/GenBank/DDBJ databases">
        <title>Draft Genome Sequences of Environmental Pseudomonas syringae strains.</title>
        <authorList>
            <person name="Baltrus D.A."/>
            <person name="Berge O."/>
            <person name="Morris C."/>
        </authorList>
    </citation>
    <scope>NUCLEOTIDE SEQUENCE [LARGE SCALE GENOMIC DNA]</scope>
    <source>
        <strain evidence="2 3">GAW0119</strain>
    </source>
</reference>
<comment type="caution">
    <text evidence="2">The sequence shown here is derived from an EMBL/GenBank/DDBJ whole genome shotgun (WGS) entry which is preliminary data.</text>
</comment>
<feature type="domain" description="Transposase IS66 central" evidence="1">
    <location>
        <begin position="1"/>
        <end position="72"/>
    </location>
</feature>
<dbReference type="PANTHER" id="PTHR33678:SF1">
    <property type="entry name" value="BLL1576 PROTEIN"/>
    <property type="match status" value="1"/>
</dbReference>
<dbReference type="AlphaFoldDB" id="A0A085VCG0"/>
<dbReference type="InterPro" id="IPR052344">
    <property type="entry name" value="Transposase-related"/>
</dbReference>
<dbReference type="Pfam" id="PF03050">
    <property type="entry name" value="DDE_Tnp_IS66"/>
    <property type="match status" value="1"/>
</dbReference>
<accession>A0A085VCG0</accession>
<evidence type="ECO:0000313" key="2">
    <source>
        <dbReference type="EMBL" id="KFE53123.1"/>
    </source>
</evidence>
<evidence type="ECO:0000313" key="3">
    <source>
        <dbReference type="Proteomes" id="UP000028631"/>
    </source>
</evidence>
<sequence length="88" mass="10589">MAHGRRKFFDRHVTNKSTLAEQALGYIQLPYEIKSEIRDLEPDLRRRIRQEKAVPLMEMLHTWMIAQRDLLREISELPPHKWLPLCNL</sequence>
<keyword evidence="3" id="KW-1185">Reference proteome</keyword>
<dbReference type="EMBL" id="JPQU01000067">
    <property type="protein sequence ID" value="KFE53123.1"/>
    <property type="molecule type" value="Genomic_DNA"/>
</dbReference>
<evidence type="ECO:0000259" key="1">
    <source>
        <dbReference type="Pfam" id="PF03050"/>
    </source>
</evidence>
<gene>
    <name evidence="2" type="ORF">IV01_21885</name>
</gene>
<name>A0A085VCG0_PSESX</name>
<organism evidence="2 3">
    <name type="scientific">Pseudomonas syringae</name>
    <dbReference type="NCBI Taxonomy" id="317"/>
    <lineage>
        <taxon>Bacteria</taxon>
        <taxon>Pseudomonadati</taxon>
        <taxon>Pseudomonadota</taxon>
        <taxon>Gammaproteobacteria</taxon>
        <taxon>Pseudomonadales</taxon>
        <taxon>Pseudomonadaceae</taxon>
        <taxon>Pseudomonas</taxon>
    </lineage>
</organism>
<protein>
    <recommendedName>
        <fullName evidence="1">Transposase IS66 central domain-containing protein</fullName>
    </recommendedName>
</protein>
<proteinExistence type="predicted"/>
<dbReference type="InterPro" id="IPR004291">
    <property type="entry name" value="Transposase_IS66_central"/>
</dbReference>
<dbReference type="Proteomes" id="UP000028631">
    <property type="component" value="Unassembled WGS sequence"/>
</dbReference>
<dbReference type="PANTHER" id="PTHR33678">
    <property type="entry name" value="BLL1576 PROTEIN"/>
    <property type="match status" value="1"/>
</dbReference>